<dbReference type="InterPro" id="IPR010742">
    <property type="entry name" value="RCAF1"/>
</dbReference>
<evidence type="ECO:0000256" key="3">
    <source>
        <dbReference type="ARBA" id="ARBA00022692"/>
    </source>
</evidence>
<keyword evidence="5 7" id="KW-1133">Transmembrane helix</keyword>
<sequence length="132" mass="15396">MAVKDRKMKKAIQLQQLQSRSNGDGLHFKFSKLFDREANWEKDELPDILHWIRQGLGLLIGLIWGAIPVVGAIWIVLYLVLSTATIFWYYAYFLKIDDEEYDGHTALLQEGLFASFTLFLLSWILVYSLIHF</sequence>
<protein>
    <submittedName>
        <fullName evidence="8">Rab5-interacting family protein</fullName>
    </submittedName>
</protein>
<dbReference type="InterPro" id="IPR029008">
    <property type="entry name" value="EMC6-like"/>
</dbReference>
<dbReference type="PANTHER" id="PTHR12906">
    <property type="entry name" value="PROTEIN C20ORF24 RAB5-INTERACTING PROTEIN"/>
    <property type="match status" value="1"/>
</dbReference>
<evidence type="ECO:0000256" key="5">
    <source>
        <dbReference type="ARBA" id="ARBA00022989"/>
    </source>
</evidence>
<name>A0A0K9P3G6_ZOSMR</name>
<evidence type="ECO:0000313" key="10">
    <source>
        <dbReference type="Proteomes" id="UP000036987"/>
    </source>
</evidence>
<evidence type="ECO:0000256" key="2">
    <source>
        <dbReference type="ARBA" id="ARBA00009436"/>
    </source>
</evidence>
<reference evidence="10" key="2">
    <citation type="journal article" date="2016" name="Nature">
        <title>The genome of the seagrass Zostera marina reveals angiosperm adaptation to the sea.</title>
        <authorList>
            <person name="Olsen J.L."/>
            <person name="Rouze P."/>
            <person name="Verhelst B."/>
            <person name="Lin Y.-C."/>
            <person name="Bayer T."/>
            <person name="Collen J."/>
            <person name="Dattolo E."/>
            <person name="De Paoli E."/>
            <person name="Dittami S."/>
            <person name="Maumus F."/>
            <person name="Michel G."/>
            <person name="Kersting A."/>
            <person name="Lauritano C."/>
            <person name="Lohaus R."/>
            <person name="Toepel M."/>
            <person name="Tonon T."/>
            <person name="Vanneste K."/>
            <person name="Amirebrahimi M."/>
            <person name="Brakel J."/>
            <person name="Bostroem C."/>
            <person name="Chovatia M."/>
            <person name="Grimwood J."/>
            <person name="Jenkins J.W."/>
            <person name="Jueterbock A."/>
            <person name="Mraz A."/>
            <person name="Stam W.T."/>
            <person name="Tice H."/>
            <person name="Bornberg-Bauer E."/>
            <person name="Green P.J."/>
            <person name="Pearson G.A."/>
            <person name="Procaccini G."/>
            <person name="Duarte C.M."/>
            <person name="Schmutz J."/>
            <person name="Reusch T.B.H."/>
            <person name="Van de Peer Y."/>
        </authorList>
    </citation>
    <scope>NUCLEOTIDE SEQUENCE [LARGE SCALE GENOMIC DNA]</scope>
    <source>
        <strain evidence="10">cv. Finnish</strain>
    </source>
</reference>
<evidence type="ECO:0000256" key="6">
    <source>
        <dbReference type="ARBA" id="ARBA00023136"/>
    </source>
</evidence>
<comment type="subcellular location">
    <subcellularLocation>
        <location evidence="1">Endoplasmic reticulum membrane</location>
        <topology evidence="1">Multi-pass membrane protein</topology>
    </subcellularLocation>
</comment>
<dbReference type="Proteomes" id="UP000036987">
    <property type="component" value="Unassembled WGS sequence"/>
</dbReference>
<dbReference type="EMBL" id="LFYR01001322">
    <property type="protein sequence ID" value="KMZ62767.1"/>
    <property type="molecule type" value="Genomic_DNA"/>
</dbReference>
<evidence type="ECO:0000256" key="1">
    <source>
        <dbReference type="ARBA" id="ARBA00004477"/>
    </source>
</evidence>
<evidence type="ECO:0000256" key="4">
    <source>
        <dbReference type="ARBA" id="ARBA00022824"/>
    </source>
</evidence>
<comment type="similarity">
    <text evidence="2">Belongs to the EMC6 family.</text>
</comment>
<comment type="caution">
    <text evidence="8">The sequence shown here is derived from an EMBL/GenBank/DDBJ whole genome shotgun (WGS) entry which is preliminary data.</text>
</comment>
<feature type="transmembrane region" description="Helical" evidence="7">
    <location>
        <begin position="58"/>
        <end position="91"/>
    </location>
</feature>
<reference evidence="8" key="1">
    <citation type="submission" date="2015-06" db="EMBL/GenBank/DDBJ databases">
        <title>The genome of the seagrass Zostera marina.</title>
        <authorList>
            <person name="Olsen J.L."/>
            <person name="Schmutz J."/>
            <person name="Jenkins J."/>
            <person name="Grimwood J."/>
            <person name="Amirebrahimi M."/>
            <person name="Tice H."/>
            <person name="Chovatia M."/>
            <person name="Van de Peer Y."/>
            <person name="Rouze P."/>
            <person name="Verhelst B."/>
            <person name="Lin Y.-C."/>
        </authorList>
    </citation>
    <scope>NUCLEOTIDE SEQUENCE [LARGE SCALE GENOMIC DNA]</scope>
    <source>
        <strain evidence="8">Finnish</strain>
    </source>
</reference>
<dbReference type="GO" id="GO:0005789">
    <property type="term" value="C:endoplasmic reticulum membrane"/>
    <property type="evidence" value="ECO:0007669"/>
    <property type="project" value="UniProtKB-SubCell"/>
</dbReference>
<keyword evidence="4" id="KW-0256">Endoplasmic reticulum</keyword>
<gene>
    <name evidence="9" type="ORF">ZOSMA_42G00170</name>
    <name evidence="8" type="ORF">ZOSMA_446G00030</name>
</gene>
<dbReference type="Pfam" id="PF07019">
    <property type="entry name" value="EMC6"/>
    <property type="match status" value="1"/>
</dbReference>
<dbReference type="GO" id="GO:0097250">
    <property type="term" value="P:mitochondrial respirasome assembly"/>
    <property type="evidence" value="ECO:0007669"/>
    <property type="project" value="InterPro"/>
</dbReference>
<dbReference type="EMBL" id="LFYR01001279">
    <property type="protein sequence ID" value="KMZ62977.1"/>
    <property type="molecule type" value="Genomic_DNA"/>
</dbReference>
<accession>A0A0K9P3G6</accession>
<keyword evidence="6 7" id="KW-0472">Membrane</keyword>
<dbReference type="STRING" id="29655.A0A0K9P3G6"/>
<dbReference type="OrthoDB" id="286395at2759"/>
<evidence type="ECO:0000256" key="7">
    <source>
        <dbReference type="SAM" id="Phobius"/>
    </source>
</evidence>
<evidence type="ECO:0000313" key="8">
    <source>
        <dbReference type="EMBL" id="KMZ62767.1"/>
    </source>
</evidence>
<dbReference type="OMA" id="ANSEWPD"/>
<dbReference type="AlphaFoldDB" id="A0A0K9P3G6"/>
<dbReference type="PANTHER" id="PTHR12906:SF0">
    <property type="entry name" value="GEL COMPLEX SUBUNIT OPTI"/>
    <property type="match status" value="1"/>
</dbReference>
<evidence type="ECO:0000313" key="9">
    <source>
        <dbReference type="EMBL" id="KMZ62977.1"/>
    </source>
</evidence>
<feature type="transmembrane region" description="Helical" evidence="7">
    <location>
        <begin position="111"/>
        <end position="130"/>
    </location>
</feature>
<keyword evidence="3 7" id="KW-0812">Transmembrane</keyword>
<proteinExistence type="inferred from homology"/>
<dbReference type="GO" id="GO:0005739">
    <property type="term" value="C:mitochondrion"/>
    <property type="evidence" value="ECO:0007669"/>
    <property type="project" value="GOC"/>
</dbReference>
<keyword evidence="10" id="KW-1185">Reference proteome</keyword>
<organism evidence="8 10">
    <name type="scientific">Zostera marina</name>
    <name type="common">Eelgrass</name>
    <dbReference type="NCBI Taxonomy" id="29655"/>
    <lineage>
        <taxon>Eukaryota</taxon>
        <taxon>Viridiplantae</taxon>
        <taxon>Streptophyta</taxon>
        <taxon>Embryophyta</taxon>
        <taxon>Tracheophyta</taxon>
        <taxon>Spermatophyta</taxon>
        <taxon>Magnoliopsida</taxon>
        <taxon>Liliopsida</taxon>
        <taxon>Zosteraceae</taxon>
        <taxon>Zostera</taxon>
    </lineage>
</organism>